<dbReference type="EMBL" id="JAPDRK010000005">
    <property type="protein sequence ID" value="KAJ9612070.1"/>
    <property type="molecule type" value="Genomic_DNA"/>
</dbReference>
<proteinExistence type="inferred from homology"/>
<evidence type="ECO:0008006" key="6">
    <source>
        <dbReference type="Google" id="ProtNLM"/>
    </source>
</evidence>
<dbReference type="GO" id="GO:0016405">
    <property type="term" value="F:CoA-ligase activity"/>
    <property type="evidence" value="ECO:0007669"/>
    <property type="project" value="TreeGrafter"/>
</dbReference>
<feature type="domain" description="AMP-dependent synthetase/ligase" evidence="2">
    <location>
        <begin position="39"/>
        <end position="419"/>
    </location>
</feature>
<dbReference type="Gene3D" id="3.40.50.12780">
    <property type="entry name" value="N-terminal domain of ligase-like"/>
    <property type="match status" value="1"/>
</dbReference>
<dbReference type="InterPro" id="IPR020845">
    <property type="entry name" value="AMP-binding_CS"/>
</dbReference>
<feature type="domain" description="AMP-binding enzyme C-terminal" evidence="3">
    <location>
        <begin position="478"/>
        <end position="560"/>
    </location>
</feature>
<dbReference type="Pfam" id="PF00501">
    <property type="entry name" value="AMP-binding"/>
    <property type="match status" value="1"/>
</dbReference>
<keyword evidence="5" id="KW-1185">Reference proteome</keyword>
<dbReference type="CDD" id="cd05911">
    <property type="entry name" value="Firefly_Luc_like"/>
    <property type="match status" value="1"/>
</dbReference>
<comment type="similarity">
    <text evidence="1">Belongs to the ATP-dependent AMP-binding enzyme family.</text>
</comment>
<evidence type="ECO:0000313" key="4">
    <source>
        <dbReference type="EMBL" id="KAJ9612070.1"/>
    </source>
</evidence>
<protein>
    <recommendedName>
        <fullName evidence="6">4-coumarate--CoA ligase-like 7</fullName>
    </recommendedName>
</protein>
<dbReference type="Gene3D" id="3.30.300.30">
    <property type="match status" value="1"/>
</dbReference>
<dbReference type="InterPro" id="IPR042099">
    <property type="entry name" value="ANL_N_sf"/>
</dbReference>
<organism evidence="4 5">
    <name type="scientific">Cladophialophora chaetospira</name>
    <dbReference type="NCBI Taxonomy" id="386627"/>
    <lineage>
        <taxon>Eukaryota</taxon>
        <taxon>Fungi</taxon>
        <taxon>Dikarya</taxon>
        <taxon>Ascomycota</taxon>
        <taxon>Pezizomycotina</taxon>
        <taxon>Eurotiomycetes</taxon>
        <taxon>Chaetothyriomycetidae</taxon>
        <taxon>Chaetothyriales</taxon>
        <taxon>Herpotrichiellaceae</taxon>
        <taxon>Cladophialophora</taxon>
    </lineage>
</organism>
<name>A0AA38XEM8_9EURO</name>
<reference evidence="4" key="1">
    <citation type="submission" date="2022-10" db="EMBL/GenBank/DDBJ databases">
        <title>Culturing micro-colonial fungi from biological soil crusts in the Mojave desert and describing Neophaeococcomyces mojavensis, and introducing the new genera and species Taxawa tesnikishii.</title>
        <authorList>
            <person name="Kurbessoian T."/>
            <person name="Stajich J.E."/>
        </authorList>
    </citation>
    <scope>NUCLEOTIDE SEQUENCE</scope>
    <source>
        <strain evidence="4">TK_41</strain>
    </source>
</reference>
<evidence type="ECO:0000256" key="1">
    <source>
        <dbReference type="ARBA" id="ARBA00006432"/>
    </source>
</evidence>
<dbReference type="SUPFAM" id="SSF56801">
    <property type="entry name" value="Acetyl-CoA synthetase-like"/>
    <property type="match status" value="1"/>
</dbReference>
<dbReference type="InterPro" id="IPR045851">
    <property type="entry name" value="AMP-bd_C_sf"/>
</dbReference>
<dbReference type="FunFam" id="3.30.300.30:FF:000007">
    <property type="entry name" value="4-coumarate--CoA ligase 2"/>
    <property type="match status" value="1"/>
</dbReference>
<dbReference type="AlphaFoldDB" id="A0AA38XEM8"/>
<dbReference type="PROSITE" id="PS00455">
    <property type="entry name" value="AMP_BINDING"/>
    <property type="match status" value="1"/>
</dbReference>
<accession>A0AA38XEM8</accession>
<dbReference type="PANTHER" id="PTHR24096:SF422">
    <property type="entry name" value="BCDNA.GH02901"/>
    <property type="match status" value="1"/>
</dbReference>
<evidence type="ECO:0000259" key="3">
    <source>
        <dbReference type="Pfam" id="PF13193"/>
    </source>
</evidence>
<gene>
    <name evidence="4" type="ORF">H2200_003665</name>
</gene>
<evidence type="ECO:0000313" key="5">
    <source>
        <dbReference type="Proteomes" id="UP001172673"/>
    </source>
</evidence>
<dbReference type="InterPro" id="IPR000873">
    <property type="entry name" value="AMP-dep_synth/lig_dom"/>
</dbReference>
<sequence length="581" mass="63997">MVFKPMGWVPQLPEVPDTVPICEFMLDEKNGRSPFAESKPAYTCGLTGKSISAAQQKKDVDSLSRALAKEFGWKVNEGTEYDKVAGVFALNTIDIMTLNWSLHRLNGVSSPANAAYNADELRHQLTNSGSKVLFTVMPLLQTALDAAAKSNIPKDKIYICEMPNDPPIPKEFKTLAQLTKEGESLPELEPVKWEKGQGARQTAFLCYSSGTSGLPKGVMISHRNVIANTLQISLYDKPARDALGGPNYQDVALGLLPQSHIYALIVICHASTYRGDQVIILPRFELNHYLNAIQTYKINTLLIVPPIIIAMVKNREATKKFDLSSVTSIFTGAAPLGKETAEELASQYPEWNIRQGYGLTETCTVVCSTTPQDIWFGSSGCLIPGYEAKVMSAEGNEITGYNQPGELLVKSPSVVLGYLKNDKATQETFVDMPEGRFMRTGDEVEIRVSPKTGNEHVWVVDRIKELIKVKGLQVAPAELEACLLNHPSVADCAVIPVQDDRAGEVPKAFVVKSKSVGLEDNDALVKRDISKYVEKEKARHKWLAGGVEFIDVIPKSPSGKILRRLLRDKEREARRKAAAKL</sequence>
<comment type="caution">
    <text evidence="4">The sequence shown here is derived from an EMBL/GenBank/DDBJ whole genome shotgun (WGS) entry which is preliminary data.</text>
</comment>
<evidence type="ECO:0000259" key="2">
    <source>
        <dbReference type="Pfam" id="PF00501"/>
    </source>
</evidence>
<dbReference type="Proteomes" id="UP001172673">
    <property type="component" value="Unassembled WGS sequence"/>
</dbReference>
<dbReference type="PANTHER" id="PTHR24096">
    <property type="entry name" value="LONG-CHAIN-FATTY-ACID--COA LIGASE"/>
    <property type="match status" value="1"/>
</dbReference>
<dbReference type="Pfam" id="PF13193">
    <property type="entry name" value="AMP-binding_C"/>
    <property type="match status" value="1"/>
</dbReference>
<dbReference type="InterPro" id="IPR025110">
    <property type="entry name" value="AMP-bd_C"/>
</dbReference>